<feature type="region of interest" description="Disordered" evidence="5">
    <location>
        <begin position="903"/>
        <end position="927"/>
    </location>
</feature>
<evidence type="ECO:0000259" key="7">
    <source>
        <dbReference type="PROSITE" id="PS50847"/>
    </source>
</evidence>
<dbReference type="InterPro" id="IPR021021">
    <property type="entry name" value="Fibronectin-binding_SSURE"/>
</dbReference>
<keyword evidence="2" id="KW-0964">Secreted</keyword>
<proteinExistence type="predicted"/>
<keyword evidence="4" id="KW-0572">Peptidoglycan-anchor</keyword>
<feature type="transmembrane region" description="Helical" evidence="6">
    <location>
        <begin position="967"/>
        <end position="987"/>
    </location>
</feature>
<keyword evidence="3" id="KW-0732">Signal</keyword>
<dbReference type="EMBL" id="MBDM01000011">
    <property type="protein sequence ID" value="OJG01735.1"/>
    <property type="molecule type" value="Genomic_DNA"/>
</dbReference>
<dbReference type="Proteomes" id="UP000183671">
    <property type="component" value="Unassembled WGS sequence"/>
</dbReference>
<dbReference type="AlphaFoldDB" id="A0A1L8Q2M1"/>
<dbReference type="Pfam" id="PF00746">
    <property type="entry name" value="Gram_pos_anchor"/>
    <property type="match status" value="1"/>
</dbReference>
<dbReference type="PROSITE" id="PS50847">
    <property type="entry name" value="GRAM_POS_ANCHORING"/>
    <property type="match status" value="1"/>
</dbReference>
<protein>
    <submittedName>
        <fullName evidence="8">YSIRK signal domain/LPXTG anchor domain surface protein</fullName>
    </submittedName>
</protein>
<evidence type="ECO:0000256" key="4">
    <source>
        <dbReference type="ARBA" id="ARBA00023088"/>
    </source>
</evidence>
<organism evidence="8 9">
    <name type="scientific">Streptococcus oralis</name>
    <dbReference type="NCBI Taxonomy" id="1303"/>
    <lineage>
        <taxon>Bacteria</taxon>
        <taxon>Bacillati</taxon>
        <taxon>Bacillota</taxon>
        <taxon>Bacilli</taxon>
        <taxon>Lactobacillales</taxon>
        <taxon>Streptococcaceae</taxon>
        <taxon>Streptococcus</taxon>
    </lineage>
</organism>
<evidence type="ECO:0000313" key="9">
    <source>
        <dbReference type="Proteomes" id="UP000183671"/>
    </source>
</evidence>
<feature type="domain" description="Gram-positive cocci surface proteins LPxTG" evidence="7">
    <location>
        <begin position="958"/>
        <end position="993"/>
    </location>
</feature>
<feature type="compositionally biased region" description="Polar residues" evidence="5">
    <location>
        <begin position="81"/>
        <end position="97"/>
    </location>
</feature>
<feature type="compositionally biased region" description="Polar residues" evidence="5">
    <location>
        <begin position="903"/>
        <end position="923"/>
    </location>
</feature>
<evidence type="ECO:0000256" key="2">
    <source>
        <dbReference type="ARBA" id="ARBA00022525"/>
    </source>
</evidence>
<dbReference type="Pfam" id="PF04650">
    <property type="entry name" value="YSIRK_signal"/>
    <property type="match status" value="1"/>
</dbReference>
<gene>
    <name evidence="8" type="ORF">BBP19_08795</name>
</gene>
<feature type="compositionally biased region" description="Basic and acidic residues" evidence="5">
    <location>
        <begin position="111"/>
        <end position="130"/>
    </location>
</feature>
<dbReference type="InterPro" id="IPR019931">
    <property type="entry name" value="LPXTG_anchor"/>
</dbReference>
<keyword evidence="6" id="KW-1133">Transmembrane helix</keyword>
<evidence type="ECO:0000256" key="3">
    <source>
        <dbReference type="ARBA" id="ARBA00022729"/>
    </source>
</evidence>
<sequence length="993" mass="105498">MKFNPNQRYTRWSIRRLSVGVASVVVASGFFVLVGQPSSARADVVNPTPAQVVPDAASVSEKSDLPAEVLKKAVDVALPSEQSIPTPKASVDTTSSSEKADATAKEPAVAPKEEVQAQPDSKKQTEDAVKPVESPASTVSGQDREASEAQPATTPAEVQKGVADNTKDTVDVPASYLDKANFPGPFTAGVNQVIPYEFFAGDGMLTRLILKASDKAPWSDNGTAKNPALPPVEKLGKGLYFYEVDLAGTQGKSDKELLDLLKQNGTQSYKATIKVYGAKDGKPDLTNLVATKDLDVNLNGLTTPAEVQKGVADNTKDTVDVPASYLDKANFPGPFTAGVNQVIPYEAFGGDGMLTRLILKASDKAPWSDNGTAKNPALPPVEKLGKGLYFYEVDLAGTQGKSDKELLDFLKQNGTQSYKATIKVYGAKDGKPDLTNLVATKDLTVNLNGLTTPAEVQKGVADNTKDTVDVPASYLDKANFPGPFTAGVNQVIPYEAFGGDGMLTRLILKASDKAPWSDNGTAKNPALPPVEKLGKGLYFYEVDLAGTQGKSDKELLDLLKQNGTQSYKATIKVYGAKDGKPDLTNLVATKNLDVNLNGLTTPAEVQKGVADNTKDTVDVPATYLDKANFPGPFTAGVNQVIPYEFFAGDGMLTRLILKASDKAPWSDNGSAKNPALPPVEKLGKGLYFYEVDLAGTQGKSDKELLDLLKQNGTQSYKATIKVYGTKDGKPDLTNLVATKDLTVNLNGLTTPNQVKESVVNNVKDMIDVPASYLDKAKVPGPFLAGVNQVIPYEAFGGDGMLTRLLLKASDKAPWSDNGMAKNPALLPLEGLAKGQYFYEVDLNGNTVGKDGQALLEQLRANGTHTYLATVKVYGSKDGKPDLTNLIATRQVTIQLRGKEMATIPSQQGQMNTKPSETASTGTTEGMMGTNHHMSDMKVDQPASSPMANMMKKDDKAMLPNTGEAKTATAGLGIFGLALAGLVGLLGLTTKRED</sequence>
<comment type="caution">
    <text evidence="8">The sequence shown here is derived from an EMBL/GenBank/DDBJ whole genome shotgun (WGS) entry which is preliminary data.</text>
</comment>
<accession>A0A1L8Q2M1</accession>
<evidence type="ECO:0000313" key="8">
    <source>
        <dbReference type="EMBL" id="OJG01735.1"/>
    </source>
</evidence>
<dbReference type="NCBIfam" id="TIGR01168">
    <property type="entry name" value="YSIRK_signal"/>
    <property type="match status" value="1"/>
</dbReference>
<name>A0A1L8Q2M1_STROR</name>
<evidence type="ECO:0000256" key="5">
    <source>
        <dbReference type="SAM" id="MobiDB-lite"/>
    </source>
</evidence>
<feature type="region of interest" description="Disordered" evidence="5">
    <location>
        <begin position="81"/>
        <end position="166"/>
    </location>
</feature>
<reference evidence="8 9" key="1">
    <citation type="submission" date="2016-07" db="EMBL/GenBank/DDBJ databases">
        <title>A clinical isolate of carbapenem-resistant Streptococcus oralis with altered penicillin binding proteins.</title>
        <authorList>
            <person name="Kanji J.N."/>
            <person name="Bharat A."/>
            <person name="Naidu P."/>
            <person name="Martin I."/>
            <person name="Mulvey M.R."/>
            <person name="Panaro C.D."/>
        </authorList>
    </citation>
    <scope>NUCLEOTIDE SEQUENCE [LARGE SCALE GENOMIC DNA]</scope>
    <source>
        <strain evidence="8 9">SC15-3744</strain>
    </source>
</reference>
<dbReference type="Pfam" id="PF11966">
    <property type="entry name" value="SSURE"/>
    <property type="match status" value="5"/>
</dbReference>
<dbReference type="InterPro" id="IPR005877">
    <property type="entry name" value="YSIRK_signal_dom"/>
</dbReference>
<keyword evidence="6" id="KW-0472">Membrane</keyword>
<keyword evidence="1" id="KW-0134">Cell wall</keyword>
<evidence type="ECO:0000256" key="6">
    <source>
        <dbReference type="SAM" id="Phobius"/>
    </source>
</evidence>
<evidence type="ECO:0000256" key="1">
    <source>
        <dbReference type="ARBA" id="ARBA00022512"/>
    </source>
</evidence>
<keyword evidence="6" id="KW-0812">Transmembrane</keyword>